<feature type="region of interest" description="Disordered" evidence="1">
    <location>
        <begin position="142"/>
        <end position="174"/>
    </location>
</feature>
<keyword evidence="2" id="KW-0812">Transmembrane</keyword>
<evidence type="ECO:0000256" key="2">
    <source>
        <dbReference type="SAM" id="Phobius"/>
    </source>
</evidence>
<proteinExistence type="predicted"/>
<feature type="transmembrane region" description="Helical" evidence="2">
    <location>
        <begin position="54"/>
        <end position="73"/>
    </location>
</feature>
<evidence type="ECO:0000256" key="1">
    <source>
        <dbReference type="SAM" id="MobiDB-lite"/>
    </source>
</evidence>
<keyword evidence="2" id="KW-1133">Transmembrane helix</keyword>
<evidence type="ECO:0000313" key="4">
    <source>
        <dbReference type="Proteomes" id="UP000236290"/>
    </source>
</evidence>
<keyword evidence="2" id="KW-0472">Membrane</keyword>
<feature type="region of interest" description="Disordered" evidence="1">
    <location>
        <begin position="13"/>
        <end position="43"/>
    </location>
</feature>
<comment type="caution">
    <text evidence="3">The sequence shown here is derived from an EMBL/GenBank/DDBJ whole genome shotgun (WGS) entry which is preliminary data.</text>
</comment>
<reference evidence="3 4" key="1">
    <citation type="submission" date="2017-02" db="EMBL/GenBank/DDBJ databases">
        <title>Genomes of Trichoderma spp. with biocontrol activity.</title>
        <authorList>
            <person name="Gardiner D."/>
            <person name="Kazan K."/>
            <person name="Vos C."/>
            <person name="Harvey P."/>
        </authorList>
    </citation>
    <scope>NUCLEOTIDE SEQUENCE [LARGE SCALE GENOMIC DNA]</scope>
    <source>
        <strain evidence="3 4">Tr1</strain>
    </source>
</reference>
<evidence type="ECO:0000313" key="3">
    <source>
        <dbReference type="EMBL" id="PNP53408.1"/>
    </source>
</evidence>
<feature type="compositionally biased region" description="Polar residues" evidence="1">
    <location>
        <begin position="18"/>
        <end position="39"/>
    </location>
</feature>
<feature type="compositionally biased region" description="Basic and acidic residues" evidence="1">
    <location>
        <begin position="151"/>
        <end position="160"/>
    </location>
</feature>
<name>A0A2K0U6M1_TRIHA</name>
<dbReference type="OrthoDB" id="3436397at2759"/>
<sequence>MISDAYLISAVDGPPESLRSSAKASRYNPRQQQAKTSSKAPAMTSFKESKVGKVALDVTTSGLYLVFILFGVLRDQYDKVHYMMSSPKKKNDNSIPEAAPPPTFKEQLDLEAIDSRVHQHESEGNSTVKAVVDKISHAIPAVAPLIGGSNPDDKVEENKEVPPGPPNRPEHDTQIEEFVREQHRNNGIDNLSEGKS</sequence>
<accession>A0A2K0U6M1</accession>
<dbReference type="EMBL" id="MTYI01000080">
    <property type="protein sequence ID" value="PNP53408.1"/>
    <property type="molecule type" value="Genomic_DNA"/>
</dbReference>
<dbReference type="Proteomes" id="UP000236290">
    <property type="component" value="Unassembled WGS sequence"/>
</dbReference>
<dbReference type="AlphaFoldDB" id="A0A2K0U6M1"/>
<protein>
    <submittedName>
        <fullName evidence="3">Uncharacterized protein</fullName>
    </submittedName>
</protein>
<organism evidence="3 4">
    <name type="scientific">Trichoderma harzianum</name>
    <name type="common">Hypocrea lixii</name>
    <dbReference type="NCBI Taxonomy" id="5544"/>
    <lineage>
        <taxon>Eukaryota</taxon>
        <taxon>Fungi</taxon>
        <taxon>Dikarya</taxon>
        <taxon>Ascomycota</taxon>
        <taxon>Pezizomycotina</taxon>
        <taxon>Sordariomycetes</taxon>
        <taxon>Hypocreomycetidae</taxon>
        <taxon>Hypocreales</taxon>
        <taxon>Hypocreaceae</taxon>
        <taxon>Trichoderma</taxon>
    </lineage>
</organism>
<gene>
    <name evidence="3" type="ORF">THARTR1_06102</name>
</gene>